<evidence type="ECO:0000313" key="3">
    <source>
        <dbReference type="Proteomes" id="UP000247465"/>
    </source>
</evidence>
<keyword evidence="1" id="KW-1133">Transmembrane helix</keyword>
<dbReference type="AlphaFoldDB" id="A0A2Z4AB73"/>
<feature type="transmembrane region" description="Helical" evidence="1">
    <location>
        <begin position="52"/>
        <end position="71"/>
    </location>
</feature>
<organism evidence="2 3">
    <name type="scientific">Candidatus Moanibacter tarae</name>
    <dbReference type="NCBI Taxonomy" id="2200854"/>
    <lineage>
        <taxon>Bacteria</taxon>
        <taxon>Pseudomonadati</taxon>
        <taxon>Verrucomicrobiota</taxon>
        <taxon>Opitutia</taxon>
        <taxon>Puniceicoccales</taxon>
        <taxon>Puniceicoccales incertae sedis</taxon>
        <taxon>Candidatus Moanibacter</taxon>
    </lineage>
</organism>
<feature type="transmembrane region" description="Helical" evidence="1">
    <location>
        <begin position="21"/>
        <end position="40"/>
    </location>
</feature>
<gene>
    <name evidence="2" type="ORF">DF168_00333</name>
</gene>
<keyword evidence="1" id="KW-0472">Membrane</keyword>
<keyword evidence="1" id="KW-0812">Transmembrane</keyword>
<feature type="transmembrane region" description="Helical" evidence="1">
    <location>
        <begin position="108"/>
        <end position="127"/>
    </location>
</feature>
<dbReference type="EMBL" id="CP029803">
    <property type="protein sequence ID" value="AWT59153.1"/>
    <property type="molecule type" value="Genomic_DNA"/>
</dbReference>
<name>A0A2Z4AB73_9BACT</name>
<reference evidence="2 3" key="1">
    <citation type="submission" date="2018-06" db="EMBL/GenBank/DDBJ databases">
        <title>Draft Genome Sequence of a Novel Marine Bacterium Related to the Verrucomicrobia.</title>
        <authorList>
            <person name="Vosseberg J."/>
            <person name="Martijn J."/>
            <person name="Ettema T.J.G."/>
        </authorList>
    </citation>
    <scope>NUCLEOTIDE SEQUENCE [LARGE SCALE GENOMIC DNA]</scope>
    <source>
        <strain evidence="2">TARA_B100001123</strain>
    </source>
</reference>
<evidence type="ECO:0000313" key="2">
    <source>
        <dbReference type="EMBL" id="AWT59153.1"/>
    </source>
</evidence>
<dbReference type="KEGG" id="mtar:DF168_00333"/>
<proteinExistence type="predicted"/>
<evidence type="ECO:0000256" key="1">
    <source>
        <dbReference type="SAM" id="Phobius"/>
    </source>
</evidence>
<protein>
    <submittedName>
        <fullName evidence="2">Uncharacterized protein</fullName>
    </submittedName>
</protein>
<accession>A0A2Z4AB73</accession>
<dbReference type="Proteomes" id="UP000247465">
    <property type="component" value="Chromosome"/>
</dbReference>
<sequence length="137" mass="15994">MSNFLTEWILPTARGDPYRRAAIMYLIYGIVYLLGAILQITPERMGVFFGFVPWWAFYLLGMLSVVFLPFLVWCRLKWFTRVLAFGPAIKSISLVFKQYRILVTGETPLFYNWLFIFVALFAAIHLFQAGWGCCRQT</sequence>